<evidence type="ECO:0000256" key="13">
    <source>
        <dbReference type="ARBA" id="ARBA00034923"/>
    </source>
</evidence>
<dbReference type="InterPro" id="IPR038726">
    <property type="entry name" value="PDDEXK_AddAB-type"/>
</dbReference>
<dbReference type="Gene3D" id="3.90.320.10">
    <property type="match status" value="1"/>
</dbReference>
<dbReference type="InterPro" id="IPR014151">
    <property type="entry name" value="DNA_helicase_AddA"/>
</dbReference>
<reference evidence="19 20" key="1">
    <citation type="submission" date="2021-03" db="EMBL/GenBank/DDBJ databases">
        <title>The complete genome sequence of Acetobacter sacchari TBRC 11175.</title>
        <authorList>
            <person name="Charoenyingcharoen P."/>
            <person name="Yukphan P."/>
        </authorList>
    </citation>
    <scope>NUCLEOTIDE SEQUENCE [LARGE SCALE GENOMIC DNA]</scope>
    <source>
        <strain evidence="19 20">TBRC 11175</strain>
    </source>
</reference>
<evidence type="ECO:0000256" key="9">
    <source>
        <dbReference type="ARBA" id="ARBA00023204"/>
    </source>
</evidence>
<keyword evidence="4 15" id="KW-0378">Hydrolase</keyword>
<evidence type="ECO:0000256" key="2">
    <source>
        <dbReference type="ARBA" id="ARBA00022741"/>
    </source>
</evidence>
<evidence type="ECO:0000259" key="17">
    <source>
        <dbReference type="PROSITE" id="PS51198"/>
    </source>
</evidence>
<evidence type="ECO:0000256" key="1">
    <source>
        <dbReference type="ARBA" id="ARBA00022722"/>
    </source>
</evidence>
<protein>
    <recommendedName>
        <fullName evidence="12">DNA 3'-5' helicase</fullName>
        <ecNumber evidence="12">5.6.2.4</ecNumber>
    </recommendedName>
    <alternativeName>
        <fullName evidence="13">DNA 3'-5' helicase II</fullName>
    </alternativeName>
</protein>
<keyword evidence="20" id="KW-1185">Reference proteome</keyword>
<keyword evidence="5 15" id="KW-0347">Helicase</keyword>
<sequence length="1177" mass="127622">MTRTAIEIACAEQDEASDPCASVFVSASAGSGKTKLLIDRLLRLMLPRVNPDDPGGPWLPGADPGRILCLTFTKAAAAEMAIRLQRTLGAWVTLPDEKLDAALRSLRAPVAARAQARALFARVLDMPGGMRIGTIHAFCQSLLRRFPLEAAINPHFQLMEDTDASLALQDATETELARLPPAMVGALASQIGLRDFVELVTTLKSAKAAPRALELACRDPDGLRRGLSRALGVGEDAWGDADADPLLAACTNLPGEAGLRSAIALVAAEGAESAKKMAASMLDWLSQHPPERVARWADWRGLFLTGKGEPRKNAGLNKKLLDAHEDVLAPFEAEAARILRVEEVRRARVLIALTLALLGAAAPVIESYGARKSLLGQVEYDDLIARTLGLLRDPGSAWVLYKLDGGVDHLLLDEVQDTSRVQWEIAGGLTSEFFVGEGARDPAAGPRTVFAVGDYKQSIYGFQGADPDAFRDWRKIFERRVRDAGSEWREPALNVSFRSTAPVLKLVDNVFAHPLAARGVSDPGQPAPHHESARPGQGGRVELWPLAPRVEQGGEDATSDMDAALDPWAAPTRNAGLVSPPQRLADTLARWIAAELLKPPAPGERQLTPGDVLVLVPRRSAFVRAFVRALKSADVPVATLVRTGLADQTVVQDLMALCDALLLPQDDLTLACVLTSPLGGLADESLMALAMERHEGEPLWTVLRERHAQRSDWTAAWHTLSGLFRRVDYLSPYGLLSEALGAFGGRARLLARLGPEAGEPIDELLSASLRYEDSHAPSLQGFLHWLRQSNESVKREPEASSDAVRVMTAHGSKGLQARLVILPDTTGSPRAESRLLWLDDRLGPLPVLTPRSDLGTEATRALRETMRVKAAEEYNRLLYVALTRASDRLVVCGWEPRKLQEESWYARCLAGFEAAGAAAEPSGLGWGGQYLVIEERATVEAKSAVAAPSTPPPPMPTWMGAAPDWRPAPPPREPALARPLSPSRPDDVGMGERPASRSPLEVASITPDAAREAAFRRGALAHALLQFLPDRPAADRTQVAYDWLLRPGNGLDEGEAARLVARVLEVMEHAELEPLFAPEARAEQRLAGVVRGNVVVGQVDRMRVLDDTVMICDFKTNRRPPVSVERTPVLYLRQMAAYRDLLHALYPGRAVKCSLVWTEAPMVMELPDALLNEHGGV</sequence>
<evidence type="ECO:0000256" key="6">
    <source>
        <dbReference type="ARBA" id="ARBA00022839"/>
    </source>
</evidence>
<evidence type="ECO:0000313" key="20">
    <source>
        <dbReference type="Proteomes" id="UP000664771"/>
    </source>
</evidence>
<evidence type="ECO:0000256" key="10">
    <source>
        <dbReference type="ARBA" id="ARBA00023235"/>
    </source>
</evidence>
<dbReference type="InterPro" id="IPR011604">
    <property type="entry name" value="PDDEXK-like_dom_sf"/>
</dbReference>
<evidence type="ECO:0000259" key="18">
    <source>
        <dbReference type="PROSITE" id="PS51217"/>
    </source>
</evidence>
<dbReference type="InterPro" id="IPR000212">
    <property type="entry name" value="DNA_helicase_UvrD/REP"/>
</dbReference>
<evidence type="ECO:0000256" key="14">
    <source>
        <dbReference type="ARBA" id="ARBA00048988"/>
    </source>
</evidence>
<dbReference type="Pfam" id="PF00580">
    <property type="entry name" value="UvrD-helicase"/>
    <property type="match status" value="1"/>
</dbReference>
<feature type="region of interest" description="Disordered" evidence="16">
    <location>
        <begin position="518"/>
        <end position="541"/>
    </location>
</feature>
<dbReference type="PANTHER" id="PTHR11070:SF2">
    <property type="entry name" value="ATP-DEPENDENT DNA HELICASE SRS2"/>
    <property type="match status" value="1"/>
</dbReference>
<comment type="catalytic activity">
    <reaction evidence="11">
        <text>Couples ATP hydrolysis with the unwinding of duplex DNA by translocating in the 3'-5' direction.</text>
        <dbReference type="EC" id="5.6.2.4"/>
    </reaction>
</comment>
<feature type="region of interest" description="Disordered" evidence="16">
    <location>
        <begin position="945"/>
        <end position="1003"/>
    </location>
</feature>
<accession>A0ABS3LQR4</accession>
<feature type="binding site" evidence="15">
    <location>
        <begin position="27"/>
        <end position="34"/>
    </location>
    <ligand>
        <name>ATP</name>
        <dbReference type="ChEBI" id="CHEBI:30616"/>
    </ligand>
</feature>
<feature type="domain" description="UvrD-like helicase ATP-binding" evidence="17">
    <location>
        <begin position="6"/>
        <end position="500"/>
    </location>
</feature>
<evidence type="ECO:0000256" key="7">
    <source>
        <dbReference type="ARBA" id="ARBA00022840"/>
    </source>
</evidence>
<keyword evidence="2 15" id="KW-0547">Nucleotide-binding</keyword>
<keyword evidence="7 15" id="KW-0067">ATP-binding</keyword>
<keyword evidence="1" id="KW-0540">Nuclease</keyword>
<dbReference type="EC" id="5.6.2.4" evidence="12"/>
<evidence type="ECO:0000256" key="15">
    <source>
        <dbReference type="PROSITE-ProRule" id="PRU00560"/>
    </source>
</evidence>
<dbReference type="InterPro" id="IPR027417">
    <property type="entry name" value="P-loop_NTPase"/>
</dbReference>
<gene>
    <name evidence="19" type="primary">addA</name>
    <name evidence="19" type="ORF">J2D73_00340</name>
</gene>
<comment type="catalytic activity">
    <reaction evidence="14">
        <text>ATP + H2O = ADP + phosphate + H(+)</text>
        <dbReference type="Rhea" id="RHEA:13065"/>
        <dbReference type="ChEBI" id="CHEBI:15377"/>
        <dbReference type="ChEBI" id="CHEBI:15378"/>
        <dbReference type="ChEBI" id="CHEBI:30616"/>
        <dbReference type="ChEBI" id="CHEBI:43474"/>
        <dbReference type="ChEBI" id="CHEBI:456216"/>
        <dbReference type="EC" id="5.6.2.4"/>
    </reaction>
</comment>
<evidence type="ECO:0000256" key="4">
    <source>
        <dbReference type="ARBA" id="ARBA00022801"/>
    </source>
</evidence>
<dbReference type="GO" id="GO:0004386">
    <property type="term" value="F:helicase activity"/>
    <property type="evidence" value="ECO:0007669"/>
    <property type="project" value="UniProtKB-KW"/>
</dbReference>
<feature type="domain" description="UvrD-like helicase C-terminal" evidence="18">
    <location>
        <begin position="541"/>
        <end position="814"/>
    </location>
</feature>
<evidence type="ECO:0000256" key="8">
    <source>
        <dbReference type="ARBA" id="ARBA00023125"/>
    </source>
</evidence>
<dbReference type="RefSeq" id="WP_207878324.1">
    <property type="nucleotide sequence ID" value="NZ_JAFVMF010000001.1"/>
</dbReference>
<keyword evidence="9" id="KW-0234">DNA repair</keyword>
<dbReference type="Pfam" id="PF12705">
    <property type="entry name" value="PDDEXK_1"/>
    <property type="match status" value="1"/>
</dbReference>
<dbReference type="SUPFAM" id="SSF52540">
    <property type="entry name" value="P-loop containing nucleoside triphosphate hydrolases"/>
    <property type="match status" value="1"/>
</dbReference>
<evidence type="ECO:0000256" key="11">
    <source>
        <dbReference type="ARBA" id="ARBA00034617"/>
    </source>
</evidence>
<keyword evidence="10" id="KW-0413">Isomerase</keyword>
<name>A0ABS3LQR4_9PROT</name>
<evidence type="ECO:0000256" key="12">
    <source>
        <dbReference type="ARBA" id="ARBA00034808"/>
    </source>
</evidence>
<dbReference type="NCBIfam" id="TIGR02784">
    <property type="entry name" value="addA_alphas"/>
    <property type="match status" value="1"/>
</dbReference>
<keyword evidence="6" id="KW-0269">Exonuclease</keyword>
<proteinExistence type="predicted"/>
<dbReference type="PROSITE" id="PS51198">
    <property type="entry name" value="UVRD_HELICASE_ATP_BIND"/>
    <property type="match status" value="1"/>
</dbReference>
<dbReference type="Pfam" id="PF13361">
    <property type="entry name" value="UvrD_C"/>
    <property type="match status" value="1"/>
</dbReference>
<evidence type="ECO:0000313" key="19">
    <source>
        <dbReference type="EMBL" id="MBO1358246.1"/>
    </source>
</evidence>
<dbReference type="Proteomes" id="UP000664771">
    <property type="component" value="Unassembled WGS sequence"/>
</dbReference>
<keyword evidence="3" id="KW-0227">DNA damage</keyword>
<evidence type="ECO:0000256" key="5">
    <source>
        <dbReference type="ARBA" id="ARBA00022806"/>
    </source>
</evidence>
<dbReference type="Gene3D" id="3.40.50.300">
    <property type="entry name" value="P-loop containing nucleotide triphosphate hydrolases"/>
    <property type="match status" value="4"/>
</dbReference>
<evidence type="ECO:0000256" key="16">
    <source>
        <dbReference type="SAM" id="MobiDB-lite"/>
    </source>
</evidence>
<dbReference type="PROSITE" id="PS51217">
    <property type="entry name" value="UVRD_HELICASE_CTER"/>
    <property type="match status" value="1"/>
</dbReference>
<dbReference type="EMBL" id="JAFVMF010000001">
    <property type="protein sequence ID" value="MBO1358246.1"/>
    <property type="molecule type" value="Genomic_DNA"/>
</dbReference>
<dbReference type="InterPro" id="IPR014017">
    <property type="entry name" value="DNA_helicase_UvrD-like_C"/>
</dbReference>
<evidence type="ECO:0000256" key="3">
    <source>
        <dbReference type="ARBA" id="ARBA00022763"/>
    </source>
</evidence>
<comment type="caution">
    <text evidence="19">The sequence shown here is derived from an EMBL/GenBank/DDBJ whole genome shotgun (WGS) entry which is preliminary data.</text>
</comment>
<dbReference type="PANTHER" id="PTHR11070">
    <property type="entry name" value="UVRD / RECB / PCRA DNA HELICASE FAMILY MEMBER"/>
    <property type="match status" value="1"/>
</dbReference>
<dbReference type="InterPro" id="IPR014016">
    <property type="entry name" value="UvrD-like_ATP-bd"/>
</dbReference>
<keyword evidence="8" id="KW-0238">DNA-binding</keyword>
<organism evidence="19 20">
    <name type="scientific">Acetobacter sacchari</name>
    <dbReference type="NCBI Taxonomy" id="2661687"/>
    <lineage>
        <taxon>Bacteria</taxon>
        <taxon>Pseudomonadati</taxon>
        <taxon>Pseudomonadota</taxon>
        <taxon>Alphaproteobacteria</taxon>
        <taxon>Acetobacterales</taxon>
        <taxon>Acetobacteraceae</taxon>
        <taxon>Acetobacter</taxon>
    </lineage>
</organism>